<name>A0A8R1DWC8_CAEJA</name>
<dbReference type="EnsemblMetazoa" id="CJA13655.1">
    <property type="protein sequence ID" value="CJA13655.1"/>
    <property type="gene ID" value="WBGene00132859"/>
</dbReference>
<accession>A0A8R1DWC8</accession>
<feature type="transmembrane region" description="Helical" evidence="1">
    <location>
        <begin position="140"/>
        <end position="161"/>
    </location>
</feature>
<reference evidence="2" key="2">
    <citation type="submission" date="2022-06" db="UniProtKB">
        <authorList>
            <consortium name="EnsemblMetazoa"/>
        </authorList>
    </citation>
    <scope>IDENTIFICATION</scope>
    <source>
        <strain evidence="2">DF5081</strain>
    </source>
</reference>
<evidence type="ECO:0000313" key="2">
    <source>
        <dbReference type="EnsemblMetazoa" id="CJA13655.1"/>
    </source>
</evidence>
<keyword evidence="3" id="KW-1185">Reference proteome</keyword>
<sequence>MPISTISVHDITPDVISNVSFALLANSSNIYPIKIGTLLCEATRQNLTLKLTVESTTPISFYFSKCGFKITHLPVTTDNTVYLDYKQVRFLKMLQNEQCQKPWMNNIMELELKADTFDAEGSIRFEVVNMVKEQENFDIFVIRVTLIALVISAIICCAIISNHNSQFPPFWKQPTDVQENEKYKQQEKRKTRKELREEDAFLDEIIAANRKVQEISVKGATAKVKEKTEGLEPPENDAQVESASLDEKHVTESSGNPQAANYFPQIFHGMKKFLEMLKHDTGKVYREEELEALPKFYKDVLRARDQCRATGDPQQKTIIDKFIQQRHEQLKLSSNQGDPIRTALYVAIQNHNEPCIHPTVMYLLLAREEILEKLESDYIAMLCTLARIQEHDSQA</sequence>
<reference evidence="3" key="1">
    <citation type="submission" date="2010-08" db="EMBL/GenBank/DDBJ databases">
        <authorList>
            <consortium name="Caenorhabditis japonica Sequencing Consortium"/>
            <person name="Wilson R.K."/>
        </authorList>
    </citation>
    <scope>NUCLEOTIDE SEQUENCE [LARGE SCALE GENOMIC DNA]</scope>
    <source>
        <strain evidence="3">DF5081</strain>
    </source>
</reference>
<protein>
    <submittedName>
        <fullName evidence="2">Uncharacterized protein</fullName>
    </submittedName>
</protein>
<keyword evidence="1" id="KW-1133">Transmembrane helix</keyword>
<dbReference type="Proteomes" id="UP000005237">
    <property type="component" value="Unassembled WGS sequence"/>
</dbReference>
<proteinExistence type="predicted"/>
<keyword evidence="1" id="KW-0812">Transmembrane</keyword>
<dbReference type="AlphaFoldDB" id="A0A8R1DWC8"/>
<organism evidence="2 3">
    <name type="scientific">Caenorhabditis japonica</name>
    <dbReference type="NCBI Taxonomy" id="281687"/>
    <lineage>
        <taxon>Eukaryota</taxon>
        <taxon>Metazoa</taxon>
        <taxon>Ecdysozoa</taxon>
        <taxon>Nematoda</taxon>
        <taxon>Chromadorea</taxon>
        <taxon>Rhabditida</taxon>
        <taxon>Rhabditina</taxon>
        <taxon>Rhabditomorpha</taxon>
        <taxon>Rhabditoidea</taxon>
        <taxon>Rhabditidae</taxon>
        <taxon>Peloderinae</taxon>
        <taxon>Caenorhabditis</taxon>
    </lineage>
</organism>
<evidence type="ECO:0000256" key="1">
    <source>
        <dbReference type="SAM" id="Phobius"/>
    </source>
</evidence>
<evidence type="ECO:0000313" key="3">
    <source>
        <dbReference type="Proteomes" id="UP000005237"/>
    </source>
</evidence>
<keyword evidence="1" id="KW-0472">Membrane</keyword>